<reference evidence="2 3" key="1">
    <citation type="journal article" date="2016" name="Mol. Biol. Evol.">
        <title>Comparative Genomics of Early-Diverging Mushroom-Forming Fungi Provides Insights into the Origins of Lignocellulose Decay Capabilities.</title>
        <authorList>
            <person name="Nagy L.G."/>
            <person name="Riley R."/>
            <person name="Tritt A."/>
            <person name="Adam C."/>
            <person name="Daum C."/>
            <person name="Floudas D."/>
            <person name="Sun H."/>
            <person name="Yadav J.S."/>
            <person name="Pangilinan J."/>
            <person name="Larsson K.H."/>
            <person name="Matsuura K."/>
            <person name="Barry K."/>
            <person name="Labutti K."/>
            <person name="Kuo R."/>
            <person name="Ohm R.A."/>
            <person name="Bhattacharya S.S."/>
            <person name="Shirouzu T."/>
            <person name="Yoshinaga Y."/>
            <person name="Martin F.M."/>
            <person name="Grigoriev I.V."/>
            <person name="Hibbett D.S."/>
        </authorList>
    </citation>
    <scope>NUCLEOTIDE SEQUENCE [LARGE SCALE GENOMIC DNA]</scope>
    <source>
        <strain evidence="2 3">TUFC12733</strain>
    </source>
</reference>
<protein>
    <submittedName>
        <fullName evidence="2">Uncharacterized protein</fullName>
    </submittedName>
</protein>
<sequence>MSSLDLHALCRRTLRPFRDFFRPTPPYMPIRSEDQDCGMPVIAASSESDSHAGRVVSPNEQTDMTLGVPVEHVSRFLPNLYRPPAGGNSFSSGSNEMEGTPFEYTTRAQSLRYHRAVESALNTILRQPTELDEDEVHDDHTENAMPEQHHERPIPTWMPRQPDENALQRPIVNIVELITQCHRGRAFEDQLKRLVFFVEHIKDSDGNRDFDRFWEYVLHGARNRITEGRANTTAWKELTCAALHEWALENLG</sequence>
<proteinExistence type="predicted"/>
<feature type="region of interest" description="Disordered" evidence="1">
    <location>
        <begin position="133"/>
        <end position="162"/>
    </location>
</feature>
<evidence type="ECO:0000256" key="1">
    <source>
        <dbReference type="SAM" id="MobiDB-lite"/>
    </source>
</evidence>
<dbReference type="EMBL" id="KV417268">
    <property type="protein sequence ID" value="KZP00953.1"/>
    <property type="molecule type" value="Genomic_DNA"/>
</dbReference>
<evidence type="ECO:0000313" key="2">
    <source>
        <dbReference type="EMBL" id="KZP00953.1"/>
    </source>
</evidence>
<name>A0A167RIR8_CALVF</name>
<dbReference type="Proteomes" id="UP000076738">
    <property type="component" value="Unassembled WGS sequence"/>
</dbReference>
<organism evidence="2 3">
    <name type="scientific">Calocera viscosa (strain TUFC12733)</name>
    <dbReference type="NCBI Taxonomy" id="1330018"/>
    <lineage>
        <taxon>Eukaryota</taxon>
        <taxon>Fungi</taxon>
        <taxon>Dikarya</taxon>
        <taxon>Basidiomycota</taxon>
        <taxon>Agaricomycotina</taxon>
        <taxon>Dacrymycetes</taxon>
        <taxon>Dacrymycetales</taxon>
        <taxon>Dacrymycetaceae</taxon>
        <taxon>Calocera</taxon>
    </lineage>
</organism>
<accession>A0A167RIR8</accession>
<gene>
    <name evidence="2" type="ORF">CALVIDRAFT_218430</name>
</gene>
<feature type="compositionally biased region" description="Basic and acidic residues" evidence="1">
    <location>
        <begin position="137"/>
        <end position="153"/>
    </location>
</feature>
<dbReference type="AlphaFoldDB" id="A0A167RIR8"/>
<keyword evidence="3" id="KW-1185">Reference proteome</keyword>
<evidence type="ECO:0000313" key="3">
    <source>
        <dbReference type="Proteomes" id="UP000076738"/>
    </source>
</evidence>